<comment type="pathway">
    <text evidence="3 9">Cofactor biosynthesis; tetrahydrofolate biosynthesis; 7,8-dihydrofolate from 2-amino-4-hydroxy-6-hydroxymethyl-7,8-dihydropteridine diphosphate and 4-aminobenzoate: step 1/2.</text>
</comment>
<dbReference type="UniPathway" id="UPA00077">
    <property type="reaction ID" value="UER00156"/>
</dbReference>
<gene>
    <name evidence="11" type="primary">folP</name>
    <name evidence="11" type="ORF">Ljor_2427</name>
</gene>
<evidence type="ECO:0000256" key="3">
    <source>
        <dbReference type="ARBA" id="ARBA00004763"/>
    </source>
</evidence>
<name>A0A0W0VEQ5_9GAMM</name>
<comment type="catalytic activity">
    <reaction evidence="1">
        <text>(7,8-dihydropterin-6-yl)methyl diphosphate + 4-aminobenzoate = 7,8-dihydropteroate + diphosphate</text>
        <dbReference type="Rhea" id="RHEA:19949"/>
        <dbReference type="ChEBI" id="CHEBI:17836"/>
        <dbReference type="ChEBI" id="CHEBI:17839"/>
        <dbReference type="ChEBI" id="CHEBI:33019"/>
        <dbReference type="ChEBI" id="CHEBI:72950"/>
        <dbReference type="EC" id="2.5.1.15"/>
    </reaction>
</comment>
<protein>
    <recommendedName>
        <fullName evidence="4 9">Dihydropteroate synthase</fullName>
        <shortName evidence="9">DHPS</shortName>
        <ecNumber evidence="4 9">2.5.1.15</ecNumber>
    </recommendedName>
    <alternativeName>
        <fullName evidence="9">Dihydropteroate pyrophosphorylase</fullName>
    </alternativeName>
</protein>
<comment type="cofactor">
    <cofactor evidence="2 9">
        <name>Mg(2+)</name>
        <dbReference type="ChEBI" id="CHEBI:18420"/>
    </cofactor>
</comment>
<dbReference type="PANTHER" id="PTHR20941">
    <property type="entry name" value="FOLATE SYNTHESIS PROTEINS"/>
    <property type="match status" value="1"/>
</dbReference>
<dbReference type="InterPro" id="IPR045031">
    <property type="entry name" value="DHP_synth-like"/>
</dbReference>
<dbReference type="OrthoDB" id="9811744at2"/>
<sequence>MNNQQFKQWCELYAQRSLAFNKPLIMGILNITADSFSDGGLYLQKEDALRQARTMVSEGADLIDVGGESSRPGAVAISLDEELARVIPVIEALRSETDVCISIDTSKAQVMKEAVSAGAFLINDISALSGENALETAASLNVPVCLMHMQGQPSTMQLNPYYKQDVLHELNDFFEHKISSCLMAGICPRNLILDPGFGFGKLPEHNLRIVNNLGEFHKHRLPLLLGASRKSTLGVILGKEVHERLPGGLSIAIVAALHGVGILRTHDVAATHQSLTMLEAIVNESFNHRNSEKINKD</sequence>
<dbReference type="PATRIC" id="fig|456.5.peg.2614"/>
<dbReference type="GO" id="GO:0046654">
    <property type="term" value="P:tetrahydrofolate biosynthetic process"/>
    <property type="evidence" value="ECO:0007669"/>
    <property type="project" value="UniProtKB-UniPathway"/>
</dbReference>
<dbReference type="STRING" id="456.Ljor_2427"/>
<evidence type="ECO:0000256" key="4">
    <source>
        <dbReference type="ARBA" id="ARBA00012458"/>
    </source>
</evidence>
<dbReference type="GO" id="GO:0004156">
    <property type="term" value="F:dihydropteroate synthase activity"/>
    <property type="evidence" value="ECO:0007669"/>
    <property type="project" value="UniProtKB-EC"/>
</dbReference>
<evidence type="ECO:0000259" key="10">
    <source>
        <dbReference type="PROSITE" id="PS50972"/>
    </source>
</evidence>
<comment type="similarity">
    <text evidence="9">Belongs to the DHPS family.</text>
</comment>
<evidence type="ECO:0000256" key="9">
    <source>
        <dbReference type="RuleBase" id="RU361205"/>
    </source>
</evidence>
<comment type="function">
    <text evidence="9">Catalyzes the condensation of para-aminobenzoate (pABA) with 6-hydroxymethyl-7,8-dihydropterin diphosphate (DHPt-PP) to form 7,8-dihydropteroate (H2Pte), the immediate precursor of folate derivatives.</text>
</comment>
<feature type="domain" description="Pterin-binding" evidence="10">
    <location>
        <begin position="23"/>
        <end position="276"/>
    </location>
</feature>
<keyword evidence="7 9" id="KW-0460">Magnesium</keyword>
<dbReference type="AlphaFoldDB" id="A0A0W0VEQ5"/>
<evidence type="ECO:0000256" key="5">
    <source>
        <dbReference type="ARBA" id="ARBA00022679"/>
    </source>
</evidence>
<comment type="caution">
    <text evidence="11">The sequence shown here is derived from an EMBL/GenBank/DDBJ whole genome shotgun (WGS) entry which is preliminary data.</text>
</comment>
<dbReference type="GO" id="GO:0046872">
    <property type="term" value="F:metal ion binding"/>
    <property type="evidence" value="ECO:0007669"/>
    <property type="project" value="UniProtKB-KW"/>
</dbReference>
<keyword evidence="8 9" id="KW-0289">Folate biosynthesis</keyword>
<evidence type="ECO:0000313" key="11">
    <source>
        <dbReference type="EMBL" id="KTD18121.1"/>
    </source>
</evidence>
<dbReference type="InterPro" id="IPR006390">
    <property type="entry name" value="DHP_synth_dom"/>
</dbReference>
<dbReference type="Gene3D" id="3.20.20.20">
    <property type="entry name" value="Dihydropteroate synthase-like"/>
    <property type="match status" value="1"/>
</dbReference>
<keyword evidence="12" id="KW-1185">Reference proteome</keyword>
<evidence type="ECO:0000256" key="8">
    <source>
        <dbReference type="ARBA" id="ARBA00022909"/>
    </source>
</evidence>
<dbReference type="PROSITE" id="PS00792">
    <property type="entry name" value="DHPS_1"/>
    <property type="match status" value="1"/>
</dbReference>
<dbReference type="InterPro" id="IPR000489">
    <property type="entry name" value="Pterin-binding_dom"/>
</dbReference>
<proteinExistence type="inferred from homology"/>
<dbReference type="SUPFAM" id="SSF51717">
    <property type="entry name" value="Dihydropteroate synthetase-like"/>
    <property type="match status" value="1"/>
</dbReference>
<dbReference type="InterPro" id="IPR011005">
    <property type="entry name" value="Dihydropteroate_synth-like_sf"/>
</dbReference>
<dbReference type="Pfam" id="PF00809">
    <property type="entry name" value="Pterin_bind"/>
    <property type="match status" value="1"/>
</dbReference>
<dbReference type="Proteomes" id="UP000055035">
    <property type="component" value="Unassembled WGS sequence"/>
</dbReference>
<dbReference type="GO" id="GO:0046656">
    <property type="term" value="P:folic acid biosynthetic process"/>
    <property type="evidence" value="ECO:0007669"/>
    <property type="project" value="UniProtKB-KW"/>
</dbReference>
<dbReference type="NCBIfam" id="TIGR01496">
    <property type="entry name" value="DHPS"/>
    <property type="match status" value="1"/>
</dbReference>
<accession>A0A0W0VEQ5</accession>
<dbReference type="EMBL" id="LNYJ01000011">
    <property type="protein sequence ID" value="KTD18121.1"/>
    <property type="molecule type" value="Genomic_DNA"/>
</dbReference>
<evidence type="ECO:0000313" key="12">
    <source>
        <dbReference type="Proteomes" id="UP000055035"/>
    </source>
</evidence>
<dbReference type="GO" id="GO:0005829">
    <property type="term" value="C:cytosol"/>
    <property type="evidence" value="ECO:0007669"/>
    <property type="project" value="TreeGrafter"/>
</dbReference>
<organism evidence="11 12">
    <name type="scientific">Legionella jordanis</name>
    <dbReference type="NCBI Taxonomy" id="456"/>
    <lineage>
        <taxon>Bacteria</taxon>
        <taxon>Pseudomonadati</taxon>
        <taxon>Pseudomonadota</taxon>
        <taxon>Gammaproteobacteria</taxon>
        <taxon>Legionellales</taxon>
        <taxon>Legionellaceae</taxon>
        <taxon>Legionella</taxon>
    </lineage>
</organism>
<dbReference type="EC" id="2.5.1.15" evidence="4 9"/>
<evidence type="ECO:0000256" key="2">
    <source>
        <dbReference type="ARBA" id="ARBA00001946"/>
    </source>
</evidence>
<reference evidence="11 12" key="1">
    <citation type="submission" date="2015-11" db="EMBL/GenBank/DDBJ databases">
        <title>Genomic analysis of 38 Legionella species identifies large and diverse effector repertoires.</title>
        <authorList>
            <person name="Burstein D."/>
            <person name="Amaro F."/>
            <person name="Zusman T."/>
            <person name="Lifshitz Z."/>
            <person name="Cohen O."/>
            <person name="Gilbert J.A."/>
            <person name="Pupko T."/>
            <person name="Shuman H.A."/>
            <person name="Segal G."/>
        </authorList>
    </citation>
    <scope>NUCLEOTIDE SEQUENCE [LARGE SCALE GENOMIC DNA]</scope>
    <source>
        <strain evidence="11 12">BL-540</strain>
    </source>
</reference>
<dbReference type="PROSITE" id="PS00793">
    <property type="entry name" value="DHPS_2"/>
    <property type="match status" value="1"/>
</dbReference>
<dbReference type="RefSeq" id="WP_058471807.1">
    <property type="nucleotide sequence ID" value="NZ_CAAAIC010000001.1"/>
</dbReference>
<keyword evidence="6 9" id="KW-0479">Metal-binding</keyword>
<evidence type="ECO:0000256" key="6">
    <source>
        <dbReference type="ARBA" id="ARBA00022723"/>
    </source>
</evidence>
<dbReference type="PANTHER" id="PTHR20941:SF1">
    <property type="entry name" value="FOLIC ACID SYNTHESIS PROTEIN FOL1"/>
    <property type="match status" value="1"/>
</dbReference>
<evidence type="ECO:0000256" key="7">
    <source>
        <dbReference type="ARBA" id="ARBA00022842"/>
    </source>
</evidence>
<evidence type="ECO:0000256" key="1">
    <source>
        <dbReference type="ARBA" id="ARBA00000012"/>
    </source>
</evidence>
<dbReference type="CDD" id="cd00739">
    <property type="entry name" value="DHPS"/>
    <property type="match status" value="1"/>
</dbReference>
<dbReference type="PROSITE" id="PS50972">
    <property type="entry name" value="PTERIN_BINDING"/>
    <property type="match status" value="1"/>
</dbReference>
<keyword evidence="5 9" id="KW-0808">Transferase</keyword>